<evidence type="ECO:0000313" key="2">
    <source>
        <dbReference type="Proteomes" id="UP000249254"/>
    </source>
</evidence>
<dbReference type="Proteomes" id="UP000249254">
    <property type="component" value="Unassembled WGS sequence"/>
</dbReference>
<comment type="caution">
    <text evidence="1">The sequence shown here is derived from an EMBL/GenBank/DDBJ whole genome shotgun (WGS) entry which is preliminary data.</text>
</comment>
<organism evidence="1 2">
    <name type="scientific">Phenylobacterium soli</name>
    <dbReference type="NCBI Taxonomy" id="2170551"/>
    <lineage>
        <taxon>Bacteria</taxon>
        <taxon>Pseudomonadati</taxon>
        <taxon>Pseudomonadota</taxon>
        <taxon>Alphaproteobacteria</taxon>
        <taxon>Caulobacterales</taxon>
        <taxon>Caulobacteraceae</taxon>
        <taxon>Phenylobacterium</taxon>
    </lineage>
</organism>
<sequence length="67" mass="8014">MILNPLRLYRRRQRLRREALEEAQYLRRRHGEAAVDAARDQLRRSDLTSWGQQVMEQALKLLKGARV</sequence>
<accession>A0A328AGD5</accession>
<name>A0A328AGD5_9CAUL</name>
<gene>
    <name evidence="1" type="ORF">DJ017_04180</name>
</gene>
<dbReference type="EMBL" id="QFYQ01000001">
    <property type="protein sequence ID" value="RAK53780.1"/>
    <property type="molecule type" value="Genomic_DNA"/>
</dbReference>
<proteinExistence type="predicted"/>
<dbReference type="RefSeq" id="WP_111527531.1">
    <property type="nucleotide sequence ID" value="NZ_JBHRSG010000005.1"/>
</dbReference>
<reference evidence="2" key="1">
    <citation type="submission" date="2018-05" db="EMBL/GenBank/DDBJ databases">
        <authorList>
            <person name="Li X."/>
        </authorList>
    </citation>
    <scope>NUCLEOTIDE SEQUENCE [LARGE SCALE GENOMIC DNA]</scope>
    <source>
        <strain evidence="2">LX32</strain>
    </source>
</reference>
<protein>
    <submittedName>
        <fullName evidence="1">Uncharacterized protein</fullName>
    </submittedName>
</protein>
<dbReference type="OrthoDB" id="9958971at2"/>
<evidence type="ECO:0000313" key="1">
    <source>
        <dbReference type="EMBL" id="RAK53780.1"/>
    </source>
</evidence>
<dbReference type="AlphaFoldDB" id="A0A328AGD5"/>
<keyword evidence="2" id="KW-1185">Reference proteome</keyword>